<gene>
    <name evidence="4" type="ORF">B2A_14401</name>
</gene>
<protein>
    <submittedName>
        <fullName evidence="4">Resolvase domain-containing protein</fullName>
    </submittedName>
</protein>
<feature type="coiled-coil region" evidence="1">
    <location>
        <begin position="404"/>
        <end position="470"/>
    </location>
</feature>
<accession>T0Y9Q9</accession>
<dbReference type="Pfam" id="PF07508">
    <property type="entry name" value="Recombinase"/>
    <property type="match status" value="1"/>
</dbReference>
<dbReference type="EMBL" id="AUZZ01010453">
    <property type="protein sequence ID" value="EQD29878.1"/>
    <property type="molecule type" value="Genomic_DNA"/>
</dbReference>
<dbReference type="CDD" id="cd00338">
    <property type="entry name" value="Ser_Recombinase"/>
    <property type="match status" value="1"/>
</dbReference>
<dbReference type="InterPro" id="IPR038109">
    <property type="entry name" value="DNA_bind_recomb_sf"/>
</dbReference>
<reference evidence="4" key="2">
    <citation type="journal article" date="2014" name="ISME J.">
        <title>Microbial stratification in low pH oxic and suboxic macroscopic growths along an acid mine drainage.</title>
        <authorList>
            <person name="Mendez-Garcia C."/>
            <person name="Mesa V."/>
            <person name="Sprenger R.R."/>
            <person name="Richter M."/>
            <person name="Diez M.S."/>
            <person name="Solano J."/>
            <person name="Bargiela R."/>
            <person name="Golyshina O.V."/>
            <person name="Manteca A."/>
            <person name="Ramos J.L."/>
            <person name="Gallego J.R."/>
            <person name="Llorente I."/>
            <person name="Martins Dos Santos V.A."/>
            <person name="Jensen O.N."/>
            <person name="Pelaez A.I."/>
            <person name="Sanchez J."/>
            <person name="Ferrer M."/>
        </authorList>
    </citation>
    <scope>NUCLEOTIDE SEQUENCE</scope>
</reference>
<dbReference type="GO" id="GO:0003677">
    <property type="term" value="F:DNA binding"/>
    <property type="evidence" value="ECO:0007669"/>
    <property type="project" value="InterPro"/>
</dbReference>
<dbReference type="SMART" id="SM00857">
    <property type="entry name" value="Resolvase"/>
    <property type="match status" value="1"/>
</dbReference>
<dbReference type="Pfam" id="PF00239">
    <property type="entry name" value="Resolvase"/>
    <property type="match status" value="1"/>
</dbReference>
<organism evidence="4">
    <name type="scientific">mine drainage metagenome</name>
    <dbReference type="NCBI Taxonomy" id="410659"/>
    <lineage>
        <taxon>unclassified sequences</taxon>
        <taxon>metagenomes</taxon>
        <taxon>ecological metagenomes</taxon>
    </lineage>
</organism>
<reference evidence="4" key="1">
    <citation type="submission" date="2013-08" db="EMBL/GenBank/DDBJ databases">
        <authorList>
            <person name="Mendez C."/>
            <person name="Richter M."/>
            <person name="Ferrer M."/>
            <person name="Sanchez J."/>
        </authorList>
    </citation>
    <scope>NUCLEOTIDE SEQUENCE</scope>
</reference>
<feature type="domain" description="Recombinase" evidence="3">
    <location>
        <begin position="175"/>
        <end position="318"/>
    </location>
</feature>
<dbReference type="InterPro" id="IPR006119">
    <property type="entry name" value="Resolv_N"/>
</dbReference>
<dbReference type="GO" id="GO:0000150">
    <property type="term" value="F:DNA strand exchange activity"/>
    <property type="evidence" value="ECO:0007669"/>
    <property type="project" value="InterPro"/>
</dbReference>
<dbReference type="InterPro" id="IPR050639">
    <property type="entry name" value="SSR_resolvase"/>
</dbReference>
<dbReference type="InterPro" id="IPR036162">
    <property type="entry name" value="Resolvase-like_N_sf"/>
</dbReference>
<evidence type="ECO:0000313" key="4">
    <source>
        <dbReference type="EMBL" id="EQD29878.1"/>
    </source>
</evidence>
<dbReference type="AlphaFoldDB" id="T0Y9Q9"/>
<evidence type="ECO:0000256" key="1">
    <source>
        <dbReference type="SAM" id="Coils"/>
    </source>
</evidence>
<keyword evidence="1" id="KW-0175">Coiled coil</keyword>
<dbReference type="SUPFAM" id="SSF53041">
    <property type="entry name" value="Resolvase-like"/>
    <property type="match status" value="1"/>
</dbReference>
<feature type="domain" description="Resolvase/invertase-type recombinase catalytic" evidence="2">
    <location>
        <begin position="17"/>
        <end position="168"/>
    </location>
</feature>
<dbReference type="PROSITE" id="PS51737">
    <property type="entry name" value="RECOMBINASE_DNA_BIND"/>
    <property type="match status" value="1"/>
</dbReference>
<comment type="caution">
    <text evidence="4">The sequence shown here is derived from an EMBL/GenBank/DDBJ whole genome shotgun (WGS) entry which is preliminary data.</text>
</comment>
<dbReference type="PANTHER" id="PTHR30461">
    <property type="entry name" value="DNA-INVERTASE FROM LAMBDOID PROPHAGE"/>
    <property type="match status" value="1"/>
</dbReference>
<dbReference type="Gene3D" id="3.90.1750.20">
    <property type="entry name" value="Putative Large Serine Recombinase, Chain B, Domain 2"/>
    <property type="match status" value="1"/>
</dbReference>
<name>T0Y9Q9_9ZZZZ</name>
<dbReference type="PROSITE" id="PS51736">
    <property type="entry name" value="RECOMBINASES_3"/>
    <property type="match status" value="1"/>
</dbReference>
<evidence type="ECO:0000259" key="2">
    <source>
        <dbReference type="PROSITE" id="PS51736"/>
    </source>
</evidence>
<dbReference type="Gene3D" id="3.40.50.1390">
    <property type="entry name" value="Resolvase, N-terminal catalytic domain"/>
    <property type="match status" value="1"/>
</dbReference>
<sequence>MIMSEHTKITTDHLRRCAVVYVRQSSSTQVENNRESTARQYHLAERAVELGWPREQVKILDEDLGISGSGLTDRAGFARMIAEVALGQIGIVLGLEVSRLARNNADWYRLLDLCGVTNTLIGDADGIYHPGLFNDRLLLGLKGTMSEAELHVLRARLLGGIRNKAARGELSRGLPVGLVRGEADGEVLLHPDESVTAAIRAVFERFAEMGSARRVWLWFCSQGLRFPLHSNTLQDIRWVTPTYTKIHQILTNPFYAGVYVYGRTLQLSYIDESGRVRKRSKKRPRTEWPVFIRDHHLGFIDWATFETNQKRLAQNTRPKPHQGGGAVREGTALLQGIAACGGCGRRLKVHYTGRASTPGYHCAGKTIANGRGEYCLNVGGCQIDAAVAAVFLAALAPAGLEASLKAAEQLEADHETTVEQFRRDVERARYGAQRAERRYRAVDPDNRLVARGLEAEWEGALRELKAAEAELARREHTRPLVLTSEERASLLALGKDLSAVWSAPTTTDRDRKELLRTLLEEVVMTVAREKFNAHLTLRWHGGLLSELDVPLPRSRPATVRTEEGTIALLRRLAVHYPDSVIAGILNRQGRTTATDLSFTANRVSSL</sequence>
<evidence type="ECO:0000259" key="3">
    <source>
        <dbReference type="PROSITE" id="PS51737"/>
    </source>
</evidence>
<dbReference type="InterPro" id="IPR011109">
    <property type="entry name" value="DNA_bind_recombinase_dom"/>
</dbReference>
<proteinExistence type="predicted"/>
<feature type="non-terminal residue" evidence="4">
    <location>
        <position position="606"/>
    </location>
</feature>
<dbReference type="PANTHER" id="PTHR30461:SF23">
    <property type="entry name" value="DNA RECOMBINASE-RELATED"/>
    <property type="match status" value="1"/>
</dbReference>